<accession>A0A317N1U4</accession>
<protein>
    <submittedName>
        <fullName evidence="2">Uncharacterized protein</fullName>
    </submittedName>
</protein>
<gene>
    <name evidence="2" type="ORF">C7443_101364</name>
</gene>
<feature type="signal peptide" evidence="1">
    <location>
        <begin position="1"/>
        <end position="30"/>
    </location>
</feature>
<dbReference type="EMBL" id="QGTJ01000001">
    <property type="protein sequence ID" value="PWV65878.1"/>
    <property type="molecule type" value="Genomic_DNA"/>
</dbReference>
<dbReference type="AlphaFoldDB" id="A0A317N1U4"/>
<comment type="caution">
    <text evidence="2">The sequence shown here is derived from an EMBL/GenBank/DDBJ whole genome shotgun (WGS) entry which is preliminary data.</text>
</comment>
<evidence type="ECO:0000313" key="3">
    <source>
        <dbReference type="Proteomes" id="UP000246569"/>
    </source>
</evidence>
<organism evidence="2 3">
    <name type="scientific">Plasticicumulans acidivorans</name>
    <dbReference type="NCBI Taxonomy" id="886464"/>
    <lineage>
        <taxon>Bacteria</taxon>
        <taxon>Pseudomonadati</taxon>
        <taxon>Pseudomonadota</taxon>
        <taxon>Gammaproteobacteria</taxon>
        <taxon>Candidatus Competibacteraceae</taxon>
        <taxon>Plasticicumulans</taxon>
    </lineage>
</organism>
<keyword evidence="3" id="KW-1185">Reference proteome</keyword>
<keyword evidence="1" id="KW-0732">Signal</keyword>
<feature type="chain" id="PRO_5016344014" evidence="1">
    <location>
        <begin position="31"/>
        <end position="117"/>
    </location>
</feature>
<dbReference type="RefSeq" id="WP_110016864.1">
    <property type="nucleotide sequence ID" value="NZ_QGTJ01000001.1"/>
</dbReference>
<evidence type="ECO:0000256" key="1">
    <source>
        <dbReference type="SAM" id="SignalP"/>
    </source>
</evidence>
<proteinExistence type="predicted"/>
<evidence type="ECO:0000313" key="2">
    <source>
        <dbReference type="EMBL" id="PWV65878.1"/>
    </source>
</evidence>
<name>A0A317N1U4_9GAMM</name>
<reference evidence="2 3" key="1">
    <citation type="submission" date="2018-05" db="EMBL/GenBank/DDBJ databases">
        <title>Genomic Encyclopedia of Type Strains, Phase IV (KMG-IV): sequencing the most valuable type-strain genomes for metagenomic binning, comparative biology and taxonomic classification.</title>
        <authorList>
            <person name="Goeker M."/>
        </authorList>
    </citation>
    <scope>NUCLEOTIDE SEQUENCE [LARGE SCALE GENOMIC DNA]</scope>
    <source>
        <strain evidence="2 3">DSM 23606</strain>
    </source>
</reference>
<sequence length="117" mass="13122">MSEGYRSNVFAPRLLCAALLLACVSLPASARPWKEKYDNTYGYALMSLDERIALREHMRSLHSLNECRAYQAEHRRQMNARAKAQGKTLPAPHWDACAQLRALGHFNTPSQPRPGGG</sequence>
<dbReference type="Proteomes" id="UP000246569">
    <property type="component" value="Unassembled WGS sequence"/>
</dbReference>
<dbReference type="OrthoDB" id="8140134at2"/>